<dbReference type="InterPro" id="IPR013005">
    <property type="entry name" value="Ribosomal_uL4-like"/>
</dbReference>
<keyword evidence="7" id="KW-1185">Reference proteome</keyword>
<evidence type="ECO:0000313" key="6">
    <source>
        <dbReference type="EMBL" id="CDM66114.1"/>
    </source>
</evidence>
<dbReference type="Gene3D" id="3.40.1370.10">
    <property type="match status" value="1"/>
</dbReference>
<keyword evidence="5" id="KW-0694">RNA-binding</keyword>
<name>A0A0B6X0Q4_9BACT</name>
<dbReference type="OrthoDB" id="9803201at2"/>
<organism evidence="6 7">
    <name type="scientific">Pyrinomonas methylaliphatogenes</name>
    <dbReference type="NCBI Taxonomy" id="454194"/>
    <lineage>
        <taxon>Bacteria</taxon>
        <taxon>Pseudomonadati</taxon>
        <taxon>Acidobacteriota</taxon>
        <taxon>Blastocatellia</taxon>
        <taxon>Blastocatellales</taxon>
        <taxon>Pyrinomonadaceae</taxon>
        <taxon>Pyrinomonas</taxon>
    </lineage>
</organism>
<dbReference type="EMBL" id="CBXV010000007">
    <property type="protein sequence ID" value="CDM66114.1"/>
    <property type="molecule type" value="Genomic_DNA"/>
</dbReference>
<protein>
    <recommendedName>
        <fullName evidence="4 5">Large ribosomal subunit protein uL4</fullName>
    </recommendedName>
</protein>
<evidence type="ECO:0000256" key="5">
    <source>
        <dbReference type="HAMAP-Rule" id="MF_01328"/>
    </source>
</evidence>
<dbReference type="PANTHER" id="PTHR10746">
    <property type="entry name" value="50S RIBOSOMAL PROTEIN L4"/>
    <property type="match status" value="1"/>
</dbReference>
<dbReference type="GO" id="GO:1990904">
    <property type="term" value="C:ribonucleoprotein complex"/>
    <property type="evidence" value="ECO:0007669"/>
    <property type="project" value="UniProtKB-KW"/>
</dbReference>
<keyword evidence="2 5" id="KW-0689">Ribosomal protein</keyword>
<comment type="function">
    <text evidence="5">Forms part of the polypeptide exit tunnel.</text>
</comment>
<gene>
    <name evidence="5" type="primary">rplD</name>
    <name evidence="6" type="ORF">PYK22_02126</name>
</gene>
<evidence type="ECO:0000313" key="7">
    <source>
        <dbReference type="Proteomes" id="UP000031518"/>
    </source>
</evidence>
<comment type="subunit">
    <text evidence="5">Part of the 50S ribosomal subunit.</text>
</comment>
<dbReference type="Proteomes" id="UP000031518">
    <property type="component" value="Unassembled WGS sequence"/>
</dbReference>
<evidence type="ECO:0000256" key="3">
    <source>
        <dbReference type="ARBA" id="ARBA00023274"/>
    </source>
</evidence>
<reference evidence="6 7" key="2">
    <citation type="submission" date="2015-01" db="EMBL/GenBank/DDBJ databases">
        <title>Complete genome sequence of Pyrinomonas methylaliphatogenes type strain K22T.</title>
        <authorList>
            <person name="Lee K.C.Y."/>
            <person name="Power J.F."/>
            <person name="Dunfield P.F."/>
            <person name="Morgan X.C."/>
            <person name="Huttenhower C."/>
            <person name="Stott M.B."/>
        </authorList>
    </citation>
    <scope>NUCLEOTIDE SEQUENCE [LARGE SCALE GENOMIC DNA]</scope>
    <source>
        <strain evidence="6 7">K22</strain>
    </source>
</reference>
<dbReference type="AlphaFoldDB" id="A0A0B6X0Q4"/>
<dbReference type="GO" id="GO:0005840">
    <property type="term" value="C:ribosome"/>
    <property type="evidence" value="ECO:0007669"/>
    <property type="project" value="UniProtKB-KW"/>
</dbReference>
<dbReference type="GO" id="GO:0019843">
    <property type="term" value="F:rRNA binding"/>
    <property type="evidence" value="ECO:0007669"/>
    <property type="project" value="UniProtKB-UniRule"/>
</dbReference>
<accession>A0A0B6X0Q4</accession>
<dbReference type="Pfam" id="PF00573">
    <property type="entry name" value="Ribosomal_L4"/>
    <property type="match status" value="1"/>
</dbReference>
<dbReference type="SUPFAM" id="SSF52166">
    <property type="entry name" value="Ribosomal protein L4"/>
    <property type="match status" value="1"/>
</dbReference>
<dbReference type="GO" id="GO:0006412">
    <property type="term" value="P:translation"/>
    <property type="evidence" value="ECO:0007669"/>
    <property type="project" value="UniProtKB-UniRule"/>
</dbReference>
<reference evidence="6 7" key="1">
    <citation type="submission" date="2013-12" db="EMBL/GenBank/DDBJ databases">
        <authorList>
            <person name="Stott M."/>
        </authorList>
    </citation>
    <scope>NUCLEOTIDE SEQUENCE [LARGE SCALE GENOMIC DNA]</scope>
    <source>
        <strain evidence="6 7">K22</strain>
    </source>
</reference>
<keyword evidence="5" id="KW-0699">rRNA-binding</keyword>
<keyword evidence="3 5" id="KW-0687">Ribonucleoprotein</keyword>
<dbReference type="STRING" id="454194.PYK22_02126"/>
<dbReference type="HAMAP" id="MF_01328_B">
    <property type="entry name" value="Ribosomal_uL4_B"/>
    <property type="match status" value="1"/>
</dbReference>
<dbReference type="GO" id="GO:0003735">
    <property type="term" value="F:structural constituent of ribosome"/>
    <property type="evidence" value="ECO:0007669"/>
    <property type="project" value="InterPro"/>
</dbReference>
<dbReference type="InterPro" id="IPR023574">
    <property type="entry name" value="Ribosomal_uL4_dom_sf"/>
</dbReference>
<dbReference type="PANTHER" id="PTHR10746:SF6">
    <property type="entry name" value="LARGE RIBOSOMAL SUBUNIT PROTEIN UL4M"/>
    <property type="match status" value="1"/>
</dbReference>
<sequence length="218" mass="24244">MPTVKVRNLKNEEVGEVELPDEVFGVELNEALIYAAVRNFLANKRAGTVATKTRGDVSGSGRKLWRQKGTGRARVGSIRSPLWKGGGNVHGPQPRDWSYALPKKMRRGALRSALSERLREGNLIVIDSFSLDQPKTKEFVRAMATLGVDGSKALIVDSKDNRNLILAARNVERVKVVESDEVNIYDVLYHEKLLISRAAAERLAQRLDPERSVSQKEA</sequence>
<comment type="function">
    <text evidence="5">One of the primary rRNA binding proteins, this protein initially binds near the 5'-end of the 23S rRNA. It is important during the early stages of 50S assembly. It makes multiple contacts with different domains of the 23S rRNA in the assembled 50S subunit and ribosome.</text>
</comment>
<proteinExistence type="inferred from homology"/>
<dbReference type="InterPro" id="IPR002136">
    <property type="entry name" value="Ribosomal_uL4"/>
</dbReference>
<dbReference type="RefSeq" id="WP_041977010.1">
    <property type="nucleotide sequence ID" value="NZ_CBXV010000007.1"/>
</dbReference>
<dbReference type="NCBIfam" id="TIGR03953">
    <property type="entry name" value="rplD_bact"/>
    <property type="match status" value="1"/>
</dbReference>
<comment type="similarity">
    <text evidence="1 5">Belongs to the universal ribosomal protein uL4 family.</text>
</comment>
<evidence type="ECO:0000256" key="1">
    <source>
        <dbReference type="ARBA" id="ARBA00010528"/>
    </source>
</evidence>
<evidence type="ECO:0000256" key="2">
    <source>
        <dbReference type="ARBA" id="ARBA00022980"/>
    </source>
</evidence>
<evidence type="ECO:0000256" key="4">
    <source>
        <dbReference type="ARBA" id="ARBA00035244"/>
    </source>
</evidence>